<keyword evidence="2" id="KW-1185">Reference proteome</keyword>
<evidence type="ECO:0000313" key="2">
    <source>
        <dbReference type="Proteomes" id="UP000253606"/>
    </source>
</evidence>
<sequence>MQIRALSCKAKLHFRVRLGAFDRVTDILIAQFSLVRMVIVWTFALDEISLNSK</sequence>
<evidence type="ECO:0000313" key="1">
    <source>
        <dbReference type="EMBL" id="AXC09541.1"/>
    </source>
</evidence>
<dbReference type="EMBL" id="CP030840">
    <property type="protein sequence ID" value="AXC09541.1"/>
    <property type="molecule type" value="Genomic_DNA"/>
</dbReference>
<gene>
    <name evidence="1" type="ORF">ACPOL_0156</name>
</gene>
<dbReference type="Proteomes" id="UP000253606">
    <property type="component" value="Chromosome"/>
</dbReference>
<name>A0A2Z5FS21_9BACT</name>
<accession>A0A2Z5FS21</accession>
<dbReference type="AlphaFoldDB" id="A0A2Z5FS21"/>
<reference evidence="1 2" key="1">
    <citation type="journal article" date="2018" name="Front. Microbiol.">
        <title>Hydrolytic Capabilities as a Key to Environmental Success: Chitinolytic and Cellulolytic Acidobacteria From Acidic Sub-arctic Soils and Boreal Peatlands.</title>
        <authorList>
            <person name="Belova S.E."/>
            <person name="Ravin N.V."/>
            <person name="Pankratov T.A."/>
            <person name="Rakitin A.L."/>
            <person name="Ivanova A.A."/>
            <person name="Beletsky A.V."/>
            <person name="Mardanov A.V."/>
            <person name="Sinninghe Damste J.S."/>
            <person name="Dedysh S.N."/>
        </authorList>
    </citation>
    <scope>NUCLEOTIDE SEQUENCE [LARGE SCALE GENOMIC DNA]</scope>
    <source>
        <strain evidence="1 2">SBC82</strain>
    </source>
</reference>
<organism evidence="1 2">
    <name type="scientific">Acidisarcina polymorpha</name>
    <dbReference type="NCBI Taxonomy" id="2211140"/>
    <lineage>
        <taxon>Bacteria</taxon>
        <taxon>Pseudomonadati</taxon>
        <taxon>Acidobacteriota</taxon>
        <taxon>Terriglobia</taxon>
        <taxon>Terriglobales</taxon>
        <taxon>Acidobacteriaceae</taxon>
        <taxon>Acidisarcina</taxon>
    </lineage>
</organism>
<proteinExistence type="predicted"/>
<dbReference type="KEGG" id="abas:ACPOL_0156"/>
<protein>
    <submittedName>
        <fullName evidence="1">Uncharacterized protein</fullName>
    </submittedName>
</protein>